<evidence type="ECO:0000313" key="2">
    <source>
        <dbReference type="Proteomes" id="UP001157125"/>
    </source>
</evidence>
<comment type="caution">
    <text evidence="1">The sequence shown here is derived from an EMBL/GenBank/DDBJ whole genome shotgun (WGS) entry which is preliminary data.</text>
</comment>
<evidence type="ECO:0000313" key="1">
    <source>
        <dbReference type="EMBL" id="GMA36846.1"/>
    </source>
</evidence>
<dbReference type="InterPro" id="IPR014942">
    <property type="entry name" value="AbiEii"/>
</dbReference>
<dbReference type="Pfam" id="PF08843">
    <property type="entry name" value="AbiEii"/>
    <property type="match status" value="1"/>
</dbReference>
<organism evidence="1 2">
    <name type="scientific">Demequina litorisediminis</name>
    <dbReference type="NCBI Taxonomy" id="1849022"/>
    <lineage>
        <taxon>Bacteria</taxon>
        <taxon>Bacillati</taxon>
        <taxon>Actinomycetota</taxon>
        <taxon>Actinomycetes</taxon>
        <taxon>Micrococcales</taxon>
        <taxon>Demequinaceae</taxon>
        <taxon>Demequina</taxon>
    </lineage>
</organism>
<dbReference type="EMBL" id="BSUN01000001">
    <property type="protein sequence ID" value="GMA36846.1"/>
    <property type="molecule type" value="Genomic_DNA"/>
</dbReference>
<gene>
    <name evidence="1" type="ORF">GCM10025876_30500</name>
</gene>
<evidence type="ECO:0008006" key="3">
    <source>
        <dbReference type="Google" id="ProtNLM"/>
    </source>
</evidence>
<name>A0ABQ6IHG4_9MICO</name>
<sequence>MVSRGQPAGTSRSLQALYVLEAFLVRIAASDHRDDFVLKGGVLLAAFALRRPTKDIELQATGLANDAADVAERIRAIASIDIEDGVVFDVDSVAATAIRDADEYAGVRVRLAGHLGRSRVTIGIDANFGDPIWPAPTLVEVPGLLEPGQEGIRLLGYPLTMVLSQKIVTMVDRGEANTRWRDFADV</sequence>
<accession>A0ABQ6IHG4</accession>
<dbReference type="Proteomes" id="UP001157125">
    <property type="component" value="Unassembled WGS sequence"/>
</dbReference>
<protein>
    <recommendedName>
        <fullName evidence="3">Nucleotidyl transferase AbiEii toxin, Type IV TA system</fullName>
    </recommendedName>
</protein>
<keyword evidence="2" id="KW-1185">Reference proteome</keyword>
<reference evidence="2" key="1">
    <citation type="journal article" date="2019" name="Int. J. Syst. Evol. Microbiol.">
        <title>The Global Catalogue of Microorganisms (GCM) 10K type strain sequencing project: providing services to taxonomists for standard genome sequencing and annotation.</title>
        <authorList>
            <consortium name="The Broad Institute Genomics Platform"/>
            <consortium name="The Broad Institute Genome Sequencing Center for Infectious Disease"/>
            <person name="Wu L."/>
            <person name="Ma J."/>
        </authorList>
    </citation>
    <scope>NUCLEOTIDE SEQUENCE [LARGE SCALE GENOMIC DNA]</scope>
    <source>
        <strain evidence="2">NBRC 112299</strain>
    </source>
</reference>
<proteinExistence type="predicted"/>